<feature type="compositionally biased region" description="Basic and acidic residues" evidence="2">
    <location>
        <begin position="426"/>
        <end position="447"/>
    </location>
</feature>
<name>C1FGQ6_MICCC</name>
<dbReference type="KEGG" id="mis:MICPUN_60961"/>
<feature type="compositionally biased region" description="Basic and acidic residues" evidence="2">
    <location>
        <begin position="955"/>
        <end position="964"/>
    </location>
</feature>
<feature type="region of interest" description="Disordered" evidence="2">
    <location>
        <begin position="366"/>
        <end position="457"/>
    </location>
</feature>
<feature type="region of interest" description="Disordered" evidence="2">
    <location>
        <begin position="985"/>
        <end position="1096"/>
    </location>
</feature>
<feature type="region of interest" description="Disordered" evidence="2">
    <location>
        <begin position="549"/>
        <end position="569"/>
    </location>
</feature>
<dbReference type="OMA" id="DANFRAW"/>
<gene>
    <name evidence="3" type="ORF">MICPUN_60961</name>
</gene>
<dbReference type="GeneID" id="8245681"/>
<feature type="compositionally biased region" description="Low complexity" evidence="2">
    <location>
        <begin position="814"/>
        <end position="831"/>
    </location>
</feature>
<feature type="compositionally biased region" description="Polar residues" evidence="2">
    <location>
        <begin position="390"/>
        <end position="402"/>
    </location>
</feature>
<sequence length="1096" mass="112201">MGPPGEPPRKPWGAPASYGRGAKKPPAVGARARRSSAPVYNPPVPRAARGDDDEGDSAPSRAGTVDDANFRAWQRVASNAKASSRPEKDPTPPSPFGSDIDALAAPDGSYVPLGEHTHASFHDLGPEEKRKVAKLIRQVVELSEARSKLEKELDELRARCVTEEGARKDAQAAEANGRAEIETLRGKLARALATINALARGDARASLAMGQASGELTITPLPDTPAKAAASNVAANGVVTEPTDDSSIDSCAHRSTVGSPPETIVVRTSGVAREEATPTPSTPPAVVIAAAAAAAAAAENAAAPANAKAATAAKPPPGSPFIPGLSPGSARDLRWLSAVQSGTSRAPAWAKASMLAAAARNAAALKTAPGSDSSSPSPSPGPATPMSATRSIRSGATMNMTLSPDSSVSVAAPSPPNVNDAGRPADTPHESSRSAKDGEGRARRERTLTPSSAPELPPEVLDAAKRAAAADPDDPLVAALAAAAAAQAGIHWEPFGMNSPAGVGSPRAAAAAAEQGGGVERPKVLRFDPEMGPSGAFYFADASVDTTSASSMAAGSPVGDPGGGDSFDSSFAVERVHAHTSAAETNEGMTNGEAESEAPKKKGGPSGDVVADVAEKVTGRTVAAVLGVDEDGRRVSAEEAARFMLRVDREMTSYAAAAAAPQSAPVTHPSPPGFMAPPTATRRHRDLDHDATFAFSDASFSAVVHPPDMSPPSRIIEEFLVLKGTTPAPATCDGDKIFKKQQSTAAPSPETAAALEACLGVTEPRADPVGDHVSSAPVTPVRAFDEFVKRRHGDGRASSIVQIAAEQVRLGAANNTSGARGARAGATSASSPAPPPSSLGGFGGGGGKKPAFVLTPNSLATRREKAAAVAERLLALERTEAAAGEVVAAERVEVPSPSPERPPAEAAAARTPAPVAWEIPSPEPPPAEAGSKPAKSKPVESTRRRRAVAGADGTPPREKDTPARLLDDARAFAFDVSLVDLVDEAEAMLREEEDEEEEEDTRTRGGATNHKPPSPRTGDTKRRASGGAGGRVTPAGRKNPQGSSKGSRAPLGPMRQRDYNKFGGVRTPPSGGERKKPGWFTSYRSFSVGRAGEPGL</sequence>
<evidence type="ECO:0000313" key="3">
    <source>
        <dbReference type="EMBL" id="ACO69583.1"/>
    </source>
</evidence>
<dbReference type="RefSeq" id="XP_002508325.1">
    <property type="nucleotide sequence ID" value="XM_002508279.1"/>
</dbReference>
<keyword evidence="4" id="KW-1185">Reference proteome</keyword>
<dbReference type="Proteomes" id="UP000002009">
    <property type="component" value="Chromosome 8"/>
</dbReference>
<feature type="coiled-coil region" evidence="1">
    <location>
        <begin position="132"/>
        <end position="166"/>
    </location>
</feature>
<feature type="compositionally biased region" description="Low complexity" evidence="2">
    <location>
        <begin position="403"/>
        <end position="412"/>
    </location>
</feature>
<reference evidence="3 4" key="1">
    <citation type="journal article" date="2009" name="Science">
        <title>Green evolution and dynamic adaptations revealed by genomes of the marine picoeukaryotes Micromonas.</title>
        <authorList>
            <person name="Worden A.Z."/>
            <person name="Lee J.H."/>
            <person name="Mock T."/>
            <person name="Rouze P."/>
            <person name="Simmons M.P."/>
            <person name="Aerts A.L."/>
            <person name="Allen A.E."/>
            <person name="Cuvelier M.L."/>
            <person name="Derelle E."/>
            <person name="Everett M.V."/>
            <person name="Foulon E."/>
            <person name="Grimwood J."/>
            <person name="Gundlach H."/>
            <person name="Henrissat B."/>
            <person name="Napoli C."/>
            <person name="McDonald S.M."/>
            <person name="Parker M.S."/>
            <person name="Rombauts S."/>
            <person name="Salamov A."/>
            <person name="Von Dassow P."/>
            <person name="Badger J.H."/>
            <person name="Coutinho P.M."/>
            <person name="Demir E."/>
            <person name="Dubchak I."/>
            <person name="Gentemann C."/>
            <person name="Eikrem W."/>
            <person name="Gready J.E."/>
            <person name="John U."/>
            <person name="Lanier W."/>
            <person name="Lindquist E.A."/>
            <person name="Lucas S."/>
            <person name="Mayer K.F."/>
            <person name="Moreau H."/>
            <person name="Not F."/>
            <person name="Otillar R."/>
            <person name="Panaud O."/>
            <person name="Pangilinan J."/>
            <person name="Paulsen I."/>
            <person name="Piegu B."/>
            <person name="Poliakov A."/>
            <person name="Robbens S."/>
            <person name="Schmutz J."/>
            <person name="Toulza E."/>
            <person name="Wyss T."/>
            <person name="Zelensky A."/>
            <person name="Zhou K."/>
            <person name="Armbrust E.V."/>
            <person name="Bhattacharya D."/>
            <person name="Goodenough U.W."/>
            <person name="Van de Peer Y."/>
            <person name="Grigoriev I.V."/>
        </authorList>
    </citation>
    <scope>NUCLEOTIDE SEQUENCE [LARGE SCALE GENOMIC DNA]</scope>
    <source>
        <strain evidence="4">RCC299 / NOUM17</strain>
    </source>
</reference>
<feature type="region of interest" description="Disordered" evidence="2">
    <location>
        <begin position="240"/>
        <end position="264"/>
    </location>
</feature>
<feature type="compositionally biased region" description="Low complexity" evidence="2">
    <location>
        <begin position="366"/>
        <end position="376"/>
    </location>
</feature>
<dbReference type="EMBL" id="CP001575">
    <property type="protein sequence ID" value="ACO69583.1"/>
    <property type="molecule type" value="Genomic_DNA"/>
</dbReference>
<protein>
    <submittedName>
        <fullName evidence="3">Uncharacterized protein</fullName>
    </submittedName>
</protein>
<feature type="compositionally biased region" description="Acidic residues" evidence="2">
    <location>
        <begin position="985"/>
        <end position="1000"/>
    </location>
</feature>
<evidence type="ECO:0000313" key="4">
    <source>
        <dbReference type="Proteomes" id="UP000002009"/>
    </source>
</evidence>
<proteinExistence type="predicted"/>
<accession>C1FGQ6</accession>
<feature type="region of interest" description="Disordered" evidence="2">
    <location>
        <begin position="581"/>
        <end position="609"/>
    </location>
</feature>
<feature type="region of interest" description="Disordered" evidence="2">
    <location>
        <begin position="814"/>
        <end position="844"/>
    </location>
</feature>
<keyword evidence="1" id="KW-0175">Coiled coil</keyword>
<feature type="compositionally biased region" description="Low complexity" evidence="2">
    <location>
        <begin position="549"/>
        <end position="559"/>
    </location>
</feature>
<feature type="compositionally biased region" description="Basic and acidic residues" evidence="2">
    <location>
        <begin position="115"/>
        <end position="127"/>
    </location>
</feature>
<evidence type="ECO:0000256" key="1">
    <source>
        <dbReference type="SAM" id="Coils"/>
    </source>
</evidence>
<dbReference type="AlphaFoldDB" id="C1FGQ6"/>
<feature type="region of interest" description="Disordered" evidence="2">
    <location>
        <begin position="1"/>
        <end position="127"/>
    </location>
</feature>
<dbReference type="InParanoid" id="C1FGQ6"/>
<organism evidence="3 4">
    <name type="scientific">Micromonas commoda (strain RCC299 / NOUM17 / CCMP2709)</name>
    <name type="common">Picoplanktonic green alga</name>
    <dbReference type="NCBI Taxonomy" id="296587"/>
    <lineage>
        <taxon>Eukaryota</taxon>
        <taxon>Viridiplantae</taxon>
        <taxon>Chlorophyta</taxon>
        <taxon>Mamiellophyceae</taxon>
        <taxon>Mamiellales</taxon>
        <taxon>Mamiellaceae</taxon>
        <taxon>Micromonas</taxon>
    </lineage>
</organism>
<feature type="compositionally biased region" description="Low complexity" evidence="2">
    <location>
        <begin position="904"/>
        <end position="920"/>
    </location>
</feature>
<feature type="region of interest" description="Disordered" evidence="2">
    <location>
        <begin position="891"/>
        <end position="964"/>
    </location>
</feature>
<evidence type="ECO:0000256" key="2">
    <source>
        <dbReference type="SAM" id="MobiDB-lite"/>
    </source>
</evidence>